<dbReference type="Proteomes" id="UP001221898">
    <property type="component" value="Unassembled WGS sequence"/>
</dbReference>
<name>A0AAD7X0G6_9TELE</name>
<comment type="caution">
    <text evidence="1">The sequence shown here is derived from an EMBL/GenBank/DDBJ whole genome shotgun (WGS) entry which is preliminary data.</text>
</comment>
<reference evidence="1" key="1">
    <citation type="journal article" date="2023" name="Science">
        <title>Genome structures resolve the early diversification of teleost fishes.</title>
        <authorList>
            <person name="Parey E."/>
            <person name="Louis A."/>
            <person name="Montfort J."/>
            <person name="Bouchez O."/>
            <person name="Roques C."/>
            <person name="Iampietro C."/>
            <person name="Lluch J."/>
            <person name="Castinel A."/>
            <person name="Donnadieu C."/>
            <person name="Desvignes T."/>
            <person name="Floi Bucao C."/>
            <person name="Jouanno E."/>
            <person name="Wen M."/>
            <person name="Mejri S."/>
            <person name="Dirks R."/>
            <person name="Jansen H."/>
            <person name="Henkel C."/>
            <person name="Chen W.J."/>
            <person name="Zahm M."/>
            <person name="Cabau C."/>
            <person name="Klopp C."/>
            <person name="Thompson A.W."/>
            <person name="Robinson-Rechavi M."/>
            <person name="Braasch I."/>
            <person name="Lecointre G."/>
            <person name="Bobe J."/>
            <person name="Postlethwait J.H."/>
            <person name="Berthelot C."/>
            <person name="Roest Crollius H."/>
            <person name="Guiguen Y."/>
        </authorList>
    </citation>
    <scope>NUCLEOTIDE SEQUENCE</scope>
    <source>
        <strain evidence="1">NC1722</strain>
    </source>
</reference>
<gene>
    <name evidence="1" type="ORF">AAFF_G00024070</name>
</gene>
<proteinExistence type="predicted"/>
<sequence>MQTVLGDQGQQINFVLSALEGEARVLEEEAWMVAWSACHVIQPAPTPGRAAELEAWKQEVHTELKQGLHEKLATLGKMLMSKLRQQWSQALRPPPRVQHWQVAVA</sequence>
<keyword evidence="2" id="KW-1185">Reference proteome</keyword>
<organism evidence="1 2">
    <name type="scientific">Aldrovandia affinis</name>
    <dbReference type="NCBI Taxonomy" id="143900"/>
    <lineage>
        <taxon>Eukaryota</taxon>
        <taxon>Metazoa</taxon>
        <taxon>Chordata</taxon>
        <taxon>Craniata</taxon>
        <taxon>Vertebrata</taxon>
        <taxon>Euteleostomi</taxon>
        <taxon>Actinopterygii</taxon>
        <taxon>Neopterygii</taxon>
        <taxon>Teleostei</taxon>
        <taxon>Notacanthiformes</taxon>
        <taxon>Halosauridae</taxon>
        <taxon>Aldrovandia</taxon>
    </lineage>
</organism>
<accession>A0AAD7X0G6</accession>
<dbReference type="EMBL" id="JAINUG010000011">
    <property type="protein sequence ID" value="KAJ8414884.1"/>
    <property type="molecule type" value="Genomic_DNA"/>
</dbReference>
<protein>
    <submittedName>
        <fullName evidence="1">Uncharacterized protein</fullName>
    </submittedName>
</protein>
<evidence type="ECO:0000313" key="1">
    <source>
        <dbReference type="EMBL" id="KAJ8414884.1"/>
    </source>
</evidence>
<evidence type="ECO:0000313" key="2">
    <source>
        <dbReference type="Proteomes" id="UP001221898"/>
    </source>
</evidence>
<dbReference type="AlphaFoldDB" id="A0AAD7X0G6"/>